<dbReference type="EMBL" id="VIRB01000163">
    <property type="protein sequence ID" value="NDO72314.1"/>
    <property type="molecule type" value="Genomic_DNA"/>
</dbReference>
<evidence type="ECO:0000313" key="3">
    <source>
        <dbReference type="EMBL" id="NDO72314.1"/>
    </source>
</evidence>
<dbReference type="Proteomes" id="UP000474104">
    <property type="component" value="Unassembled WGS sequence"/>
</dbReference>
<evidence type="ECO:0000313" key="4">
    <source>
        <dbReference type="Proteomes" id="UP000474104"/>
    </source>
</evidence>
<name>A0A9X5CCU9_9FIRM</name>
<dbReference type="CDD" id="cd13438">
    <property type="entry name" value="SPFH_eoslipins_u2"/>
    <property type="match status" value="1"/>
</dbReference>
<proteinExistence type="inferred from homology"/>
<feature type="domain" description="Band 7" evidence="2">
    <location>
        <begin position="142"/>
        <end position="301"/>
    </location>
</feature>
<comment type="similarity">
    <text evidence="1">Belongs to the band 7/mec-2 family.</text>
</comment>
<gene>
    <name evidence="3" type="ORF">FMM80_28305</name>
</gene>
<dbReference type="SUPFAM" id="SSF117892">
    <property type="entry name" value="Band 7/SPFH domain"/>
    <property type="match status" value="1"/>
</dbReference>
<evidence type="ECO:0000259" key="2">
    <source>
        <dbReference type="SMART" id="SM00244"/>
    </source>
</evidence>
<sequence>MKIDRRETAMKYMIQDNQAGFVLKNGIFQKMITAGTYHFSKIAGYRVEIEEMTGEVDYMDVPYPVLSRDPAFLEATVHMEIPDGSIGFIYINGKLSSYANRKEYTFWNVFDKHEIRIVPMTETMTGPEVSRQMLSLVPGKLYTEVKVGEGETGLVYYDNVLQKPLSRGIYRFWNYKHSISYKVLDMKQRELDIVGQEILTKDKIGIRMNVSCIYKIRDAVEFAAAISDLKGQLYSAVQLAIREIVGNYKLDEILEAKERISAEIYEALKDREGMFCVHFLTAGIKDIILPGEIRAIMNSVLVAEKTAQANVISRREEVASTRSLLNTAKLMEENQTLYKLKELEYLERICGKVGEISVNGNAGIVEQLGRLMGAERAV</sequence>
<accession>A0A9X5CCU9</accession>
<dbReference type="AlphaFoldDB" id="A0A9X5CCU9"/>
<dbReference type="InterPro" id="IPR001107">
    <property type="entry name" value="Band_7"/>
</dbReference>
<reference evidence="3 4" key="1">
    <citation type="submission" date="2019-07" db="EMBL/GenBank/DDBJ databases">
        <title>Draft genome sequences of 15 bacterial species constituting the stable defined intestinal microbiota of the GM15 gnotobiotic mouse model.</title>
        <authorList>
            <person name="Elie C."/>
            <person name="Mathieu A."/>
            <person name="Saliou A."/>
            <person name="Darnaud M."/>
            <person name="Leulier F."/>
            <person name="Tamellini A."/>
        </authorList>
    </citation>
    <scope>NUCLEOTIDE SEQUENCE [LARGE SCALE GENOMIC DNA]</scope>
    <source>
        <strain evidence="4">ASF 502</strain>
    </source>
</reference>
<organism evidence="3 4">
    <name type="scientific">Schaedlerella arabinosiphila</name>
    <dbReference type="NCBI Taxonomy" id="2044587"/>
    <lineage>
        <taxon>Bacteria</taxon>
        <taxon>Bacillati</taxon>
        <taxon>Bacillota</taxon>
        <taxon>Clostridia</taxon>
        <taxon>Lachnospirales</taxon>
        <taxon>Lachnospiraceae</taxon>
        <taxon>Schaedlerella</taxon>
    </lineage>
</organism>
<evidence type="ECO:0000256" key="1">
    <source>
        <dbReference type="ARBA" id="ARBA00008164"/>
    </source>
</evidence>
<protein>
    <submittedName>
        <fullName evidence="3">Slipin family protein</fullName>
    </submittedName>
</protein>
<dbReference type="GO" id="GO:0005886">
    <property type="term" value="C:plasma membrane"/>
    <property type="evidence" value="ECO:0007669"/>
    <property type="project" value="InterPro"/>
</dbReference>
<dbReference type="InterPro" id="IPR036013">
    <property type="entry name" value="Band_7/SPFH_dom_sf"/>
</dbReference>
<dbReference type="Pfam" id="PF01145">
    <property type="entry name" value="Band_7"/>
    <property type="match status" value="1"/>
</dbReference>
<dbReference type="InterPro" id="IPR043202">
    <property type="entry name" value="Band-7_stomatin-like"/>
</dbReference>
<dbReference type="Gene3D" id="3.30.479.30">
    <property type="entry name" value="Band 7 domain"/>
    <property type="match status" value="1"/>
</dbReference>
<dbReference type="PANTHER" id="PTHR10264:SF83">
    <property type="entry name" value="BLL5629 PROTEIN"/>
    <property type="match status" value="1"/>
</dbReference>
<comment type="caution">
    <text evidence="3">The sequence shown here is derived from an EMBL/GenBank/DDBJ whole genome shotgun (WGS) entry which is preliminary data.</text>
</comment>
<dbReference type="InterPro" id="IPR001972">
    <property type="entry name" value="Stomatin_HflK_fam"/>
</dbReference>
<dbReference type="PRINTS" id="PR00721">
    <property type="entry name" value="STOMATIN"/>
</dbReference>
<dbReference type="PANTHER" id="PTHR10264">
    <property type="entry name" value="BAND 7 PROTEIN-RELATED"/>
    <property type="match status" value="1"/>
</dbReference>
<dbReference type="SMART" id="SM00244">
    <property type="entry name" value="PHB"/>
    <property type="match status" value="1"/>
</dbReference>